<dbReference type="InterPro" id="IPR051178">
    <property type="entry name" value="TfdA_dioxygenase"/>
</dbReference>
<organism evidence="4 5">
    <name type="scientific">Pseudocercospora musae</name>
    <dbReference type="NCBI Taxonomy" id="113226"/>
    <lineage>
        <taxon>Eukaryota</taxon>
        <taxon>Fungi</taxon>
        <taxon>Dikarya</taxon>
        <taxon>Ascomycota</taxon>
        <taxon>Pezizomycotina</taxon>
        <taxon>Dothideomycetes</taxon>
        <taxon>Dothideomycetidae</taxon>
        <taxon>Mycosphaerellales</taxon>
        <taxon>Mycosphaerellaceae</taxon>
        <taxon>Pseudocercospora</taxon>
    </lineage>
</organism>
<dbReference type="AlphaFoldDB" id="A0A139GU66"/>
<dbReference type="Gene3D" id="3.60.130.10">
    <property type="entry name" value="Clavaminate synthase-like"/>
    <property type="match status" value="1"/>
</dbReference>
<sequence>MVHSIVARKLHLKHSLGDEEKVIDEVDGVRAWLYGFDRRMVRPQNVLIAPYEEGDLCVWNNRGMKHGFLEYPVEKLGSRTMHQVNVAAIHPPT</sequence>
<keyword evidence="5" id="KW-1185">Reference proteome</keyword>
<dbReference type="SUPFAM" id="SSF51197">
    <property type="entry name" value="Clavaminate synthase-like"/>
    <property type="match status" value="1"/>
</dbReference>
<keyword evidence="2" id="KW-0560">Oxidoreductase</keyword>
<accession>A0A139GU66</accession>
<proteinExistence type="predicted"/>
<keyword evidence="3" id="KW-0408">Iron</keyword>
<evidence type="ECO:0000256" key="3">
    <source>
        <dbReference type="ARBA" id="ARBA00023004"/>
    </source>
</evidence>
<dbReference type="InterPro" id="IPR042098">
    <property type="entry name" value="TauD-like_sf"/>
</dbReference>
<dbReference type="PANTHER" id="PTHR43779:SF2">
    <property type="entry name" value="ALPHA-KETOGLUTARATE-DEPENDENT XANTHINE DIOXYGENASE XAN1"/>
    <property type="match status" value="1"/>
</dbReference>
<name>A0A139GU66_9PEZI</name>
<evidence type="ECO:0000256" key="2">
    <source>
        <dbReference type="ARBA" id="ARBA00023002"/>
    </source>
</evidence>
<evidence type="ECO:0000313" key="4">
    <source>
        <dbReference type="EMBL" id="KXS93722.1"/>
    </source>
</evidence>
<dbReference type="PANTHER" id="PTHR43779">
    <property type="entry name" value="DIOXYGENASE RV0097-RELATED"/>
    <property type="match status" value="1"/>
</dbReference>
<dbReference type="GO" id="GO:0016491">
    <property type="term" value="F:oxidoreductase activity"/>
    <property type="evidence" value="ECO:0007669"/>
    <property type="project" value="UniProtKB-KW"/>
</dbReference>
<comment type="caution">
    <text evidence="4">The sequence shown here is derived from an EMBL/GenBank/DDBJ whole genome shotgun (WGS) entry which is preliminary data.</text>
</comment>
<comment type="cofactor">
    <cofactor evidence="1">
        <name>Fe(2+)</name>
        <dbReference type="ChEBI" id="CHEBI:29033"/>
    </cofactor>
</comment>
<dbReference type="OrthoDB" id="93019at2759"/>
<reference evidence="4 5" key="1">
    <citation type="submission" date="2015-07" db="EMBL/GenBank/DDBJ databases">
        <title>Comparative genomics of the Sigatoka disease complex on banana suggests a link between parallel evolutionary changes in Pseudocercospora fijiensis and Pseudocercospora eumusae and increased virulence on the banana host.</title>
        <authorList>
            <person name="Chang T.-C."/>
            <person name="Salvucci A."/>
            <person name="Crous P.W."/>
            <person name="Stergiopoulos I."/>
        </authorList>
    </citation>
    <scope>NUCLEOTIDE SEQUENCE [LARGE SCALE GENOMIC DNA]</scope>
    <source>
        <strain evidence="4 5">CBS 116634</strain>
    </source>
</reference>
<evidence type="ECO:0000313" key="5">
    <source>
        <dbReference type="Proteomes" id="UP000073492"/>
    </source>
</evidence>
<dbReference type="Proteomes" id="UP000073492">
    <property type="component" value="Unassembled WGS sequence"/>
</dbReference>
<evidence type="ECO:0000256" key="1">
    <source>
        <dbReference type="ARBA" id="ARBA00001954"/>
    </source>
</evidence>
<dbReference type="EMBL" id="LFZO01001095">
    <property type="protein sequence ID" value="KXS93722.1"/>
    <property type="molecule type" value="Genomic_DNA"/>
</dbReference>
<gene>
    <name evidence="4" type="ORF">AC579_10506</name>
</gene>
<protein>
    <submittedName>
        <fullName evidence="4">Uncharacterized protein</fullName>
    </submittedName>
</protein>
<dbReference type="EMBL" id="LFZO01001095">
    <property type="protein sequence ID" value="KXS93720.1"/>
    <property type="molecule type" value="Genomic_DNA"/>
</dbReference>